<organism evidence="1 2">
    <name type="scientific">Lysinibacillus sphaericus</name>
    <name type="common">Bacillus sphaericus</name>
    <dbReference type="NCBI Taxonomy" id="1421"/>
    <lineage>
        <taxon>Bacteria</taxon>
        <taxon>Bacillati</taxon>
        <taxon>Bacillota</taxon>
        <taxon>Bacilli</taxon>
        <taxon>Bacillales</taxon>
        <taxon>Bacillaceae</taxon>
        <taxon>Lysinibacillus</taxon>
    </lineage>
</organism>
<dbReference type="RefSeq" id="WP_142511051.1">
    <property type="nucleotide sequence ID" value="NZ_SADV01000041.1"/>
</dbReference>
<dbReference type="EMBL" id="SADV01000041">
    <property type="protein sequence ID" value="TQR26862.1"/>
    <property type="molecule type" value="Genomic_DNA"/>
</dbReference>
<gene>
    <name evidence="1" type="ORF">C7Y47_24050</name>
</gene>
<sequence>MYEWLKDYRKLEEQITYLEYNLDKTKRELTRWENVNDLGKYKLEAKSLGANVEEKIEAIEYELAHRLNDLHDLKKLISTFEGLEYKILYRKHVEGKTLEMIACELNYSTNYIKMKHANIMRMMQYAEKVSSK</sequence>
<protein>
    <recommendedName>
        <fullName evidence="3">DUF1492 domain-containing protein</fullName>
    </recommendedName>
</protein>
<dbReference type="InterPro" id="IPR013324">
    <property type="entry name" value="RNA_pol_sigma_r3/r4-like"/>
</dbReference>
<proteinExistence type="predicted"/>
<evidence type="ECO:0000313" key="1">
    <source>
        <dbReference type="EMBL" id="TQR26862.1"/>
    </source>
</evidence>
<evidence type="ECO:0008006" key="3">
    <source>
        <dbReference type="Google" id="ProtNLM"/>
    </source>
</evidence>
<dbReference type="AlphaFoldDB" id="A0A544U7D9"/>
<comment type="caution">
    <text evidence="1">The sequence shown here is derived from an EMBL/GenBank/DDBJ whole genome shotgun (WGS) entry which is preliminary data.</text>
</comment>
<dbReference type="SUPFAM" id="SSF88659">
    <property type="entry name" value="Sigma3 and sigma4 domains of RNA polymerase sigma factors"/>
    <property type="match status" value="1"/>
</dbReference>
<reference evidence="1 2" key="1">
    <citation type="submission" date="2018-03" db="EMBL/GenBank/DDBJ databases">
        <title>Aerobic endospore-forming bacteria genome sequencing and assembly.</title>
        <authorList>
            <person name="Cavalcante D.A."/>
            <person name="Driks A."/>
            <person name="Putonti C."/>
            <person name="De-Souza M.T."/>
        </authorList>
    </citation>
    <scope>NUCLEOTIDE SEQUENCE [LARGE SCALE GENOMIC DNA]</scope>
    <source>
        <strain evidence="1 2">SDF0037</strain>
    </source>
</reference>
<dbReference type="OrthoDB" id="2454082at2"/>
<dbReference type="Proteomes" id="UP000317944">
    <property type="component" value="Unassembled WGS sequence"/>
</dbReference>
<name>A0A544U7D9_LYSSH</name>
<evidence type="ECO:0000313" key="2">
    <source>
        <dbReference type="Proteomes" id="UP000317944"/>
    </source>
</evidence>
<accession>A0A544U7D9</accession>